<dbReference type="Gene3D" id="1.10.1060.10">
    <property type="entry name" value="Alpha-helical ferredoxin"/>
    <property type="match status" value="1"/>
</dbReference>
<evidence type="ECO:0000259" key="6">
    <source>
        <dbReference type="PROSITE" id="PS51379"/>
    </source>
</evidence>
<keyword evidence="8" id="KW-1185">Reference proteome</keyword>
<dbReference type="GO" id="GO:0005886">
    <property type="term" value="C:plasma membrane"/>
    <property type="evidence" value="ECO:0007669"/>
    <property type="project" value="TreeGrafter"/>
</dbReference>
<accession>A0A1M7UVK0</accession>
<keyword evidence="2" id="KW-0479">Metal-binding</keyword>
<evidence type="ECO:0000256" key="3">
    <source>
        <dbReference type="ARBA" id="ARBA00023002"/>
    </source>
</evidence>
<dbReference type="Pfam" id="PF02754">
    <property type="entry name" value="CCG"/>
    <property type="match status" value="2"/>
</dbReference>
<evidence type="ECO:0000256" key="1">
    <source>
        <dbReference type="ARBA" id="ARBA00022485"/>
    </source>
</evidence>
<organism evidence="7 8">
    <name type="scientific">Desulfitobacterium chlororespirans DSM 11544</name>
    <dbReference type="NCBI Taxonomy" id="1121395"/>
    <lineage>
        <taxon>Bacteria</taxon>
        <taxon>Bacillati</taxon>
        <taxon>Bacillota</taxon>
        <taxon>Clostridia</taxon>
        <taxon>Eubacteriales</taxon>
        <taxon>Desulfitobacteriaceae</taxon>
        <taxon>Desulfitobacterium</taxon>
    </lineage>
</organism>
<dbReference type="InterPro" id="IPR004017">
    <property type="entry name" value="Cys_rich_dom"/>
</dbReference>
<dbReference type="GO" id="GO:0016491">
    <property type="term" value="F:oxidoreductase activity"/>
    <property type="evidence" value="ECO:0007669"/>
    <property type="project" value="UniProtKB-KW"/>
</dbReference>
<keyword evidence="5" id="KW-0411">Iron-sulfur</keyword>
<dbReference type="RefSeq" id="WP_072774863.1">
    <property type="nucleotide sequence ID" value="NZ_FRDN01000018.1"/>
</dbReference>
<keyword evidence="4" id="KW-0408">Iron</keyword>
<dbReference type="InterPro" id="IPR017896">
    <property type="entry name" value="4Fe4S_Fe-S-bd"/>
</dbReference>
<dbReference type="Proteomes" id="UP000184010">
    <property type="component" value="Unassembled WGS sequence"/>
</dbReference>
<keyword evidence="1" id="KW-0004">4Fe-4S</keyword>
<dbReference type="GO" id="GO:0051539">
    <property type="term" value="F:4 iron, 4 sulfur cluster binding"/>
    <property type="evidence" value="ECO:0007669"/>
    <property type="project" value="UniProtKB-KW"/>
</dbReference>
<gene>
    <name evidence="7" type="ORF">SAMN02745215_04767</name>
</gene>
<proteinExistence type="predicted"/>
<keyword evidence="3" id="KW-0560">Oxidoreductase</keyword>
<dbReference type="Pfam" id="PF13183">
    <property type="entry name" value="Fer4_8"/>
    <property type="match status" value="1"/>
</dbReference>
<dbReference type="PROSITE" id="PS51379">
    <property type="entry name" value="4FE4S_FER_2"/>
    <property type="match status" value="1"/>
</dbReference>
<sequence length="390" mass="43158">MLQEKLRSIEHHIYTCASCAFCTAICPISEQIGWESYGPRGRMHLLKLLIENDIQLSAEVKDRYYACTTCSRCEKVCQTDLPLVEIWEDVRSWLVEDKLGPLEPHKRIGASVEESHNTYREPASTRNDWAKDINVELKRKGKIAFYVGCTSSYRMQQLAQDTMKILQALGEDVAVLGEDEWCCGSVLLRTGQRSQIKEIAAHNVEALKNTGAEIVVASCTGCFKTISGDYPVINGEELPFKMMHITQFLAQRIQEGKLKFKKPIHEKVTYHDPCHLGLHAGEYDAPRAILKTIPGVELIEMDFVREESRCCGAGGGMKAGMPDVAMGIGISRVDEAEETGAGILASCCPFCKTNLSQAIEAAHKDMVQKDITALVVESMGLDVLGGEGRA</sequence>
<evidence type="ECO:0000256" key="5">
    <source>
        <dbReference type="ARBA" id="ARBA00023014"/>
    </source>
</evidence>
<dbReference type="STRING" id="1121395.SAMN02745215_04767"/>
<evidence type="ECO:0000313" key="7">
    <source>
        <dbReference type="EMBL" id="SHN87003.1"/>
    </source>
</evidence>
<dbReference type="AlphaFoldDB" id="A0A1M7UVK0"/>
<dbReference type="GO" id="GO:0046872">
    <property type="term" value="F:metal ion binding"/>
    <property type="evidence" value="ECO:0007669"/>
    <property type="project" value="UniProtKB-KW"/>
</dbReference>
<dbReference type="InterPro" id="IPR051460">
    <property type="entry name" value="HdrC_iron-sulfur_subunit"/>
</dbReference>
<feature type="domain" description="4Fe-4S ferredoxin-type" evidence="6">
    <location>
        <begin position="7"/>
        <end position="37"/>
    </location>
</feature>
<dbReference type="EMBL" id="FRDN01000018">
    <property type="protein sequence ID" value="SHN87003.1"/>
    <property type="molecule type" value="Genomic_DNA"/>
</dbReference>
<protein>
    <submittedName>
        <fullName evidence="7">CoB-CoM heterodisulfide reductase, subunit D</fullName>
    </submittedName>
</protein>
<reference evidence="8" key="1">
    <citation type="submission" date="2016-12" db="EMBL/GenBank/DDBJ databases">
        <authorList>
            <person name="Varghese N."/>
            <person name="Submissions S."/>
        </authorList>
    </citation>
    <scope>NUCLEOTIDE SEQUENCE [LARGE SCALE GENOMIC DNA]</scope>
    <source>
        <strain evidence="8">DSM 11544</strain>
    </source>
</reference>
<name>A0A1M7UVK0_9FIRM</name>
<evidence type="ECO:0000313" key="8">
    <source>
        <dbReference type="Proteomes" id="UP000184010"/>
    </source>
</evidence>
<dbReference type="InterPro" id="IPR009051">
    <property type="entry name" value="Helical_ferredxn"/>
</dbReference>
<dbReference type="PANTHER" id="PTHR43255">
    <property type="entry name" value="IRON-SULFUR-BINDING OXIDOREDUCTASE FADF-RELATED-RELATED"/>
    <property type="match status" value="1"/>
</dbReference>
<dbReference type="SUPFAM" id="SSF46548">
    <property type="entry name" value="alpha-helical ferredoxin"/>
    <property type="match status" value="1"/>
</dbReference>
<evidence type="ECO:0000256" key="2">
    <source>
        <dbReference type="ARBA" id="ARBA00022723"/>
    </source>
</evidence>
<evidence type="ECO:0000256" key="4">
    <source>
        <dbReference type="ARBA" id="ARBA00023004"/>
    </source>
</evidence>
<dbReference type="PANTHER" id="PTHR43255:SF1">
    <property type="entry name" value="IRON-SULFUR-BINDING OXIDOREDUCTASE FADF-RELATED"/>
    <property type="match status" value="1"/>
</dbReference>